<dbReference type="InterPro" id="IPR050710">
    <property type="entry name" value="Band7/mec-2_domain"/>
</dbReference>
<evidence type="ECO:0000313" key="6">
    <source>
        <dbReference type="Proteomes" id="UP000273143"/>
    </source>
</evidence>
<evidence type="ECO:0000256" key="1">
    <source>
        <dbReference type="ARBA" id="ARBA00004167"/>
    </source>
</evidence>
<dbReference type="Pfam" id="PF01145">
    <property type="entry name" value="Band_7"/>
    <property type="match status" value="1"/>
</dbReference>
<dbReference type="InterPro" id="IPR001107">
    <property type="entry name" value="Band_7"/>
</dbReference>
<evidence type="ECO:0000256" key="3">
    <source>
        <dbReference type="SAM" id="Phobius"/>
    </source>
</evidence>
<feature type="transmembrane region" description="Helical" evidence="3">
    <location>
        <begin position="57"/>
        <end position="76"/>
    </location>
</feature>
<protein>
    <submittedName>
        <fullName evidence="5">Protease modulator HflK</fullName>
    </submittedName>
</protein>
<organism evidence="5 6">
    <name type="scientific">Entomomonas moraniae</name>
    <dbReference type="NCBI Taxonomy" id="2213226"/>
    <lineage>
        <taxon>Bacteria</taxon>
        <taxon>Pseudomonadati</taxon>
        <taxon>Pseudomonadota</taxon>
        <taxon>Gammaproteobacteria</taxon>
        <taxon>Pseudomonadales</taxon>
        <taxon>Pseudomonadaceae</taxon>
        <taxon>Entomomonas</taxon>
    </lineage>
</organism>
<dbReference type="InterPro" id="IPR010201">
    <property type="entry name" value="HflK"/>
</dbReference>
<dbReference type="PANTHER" id="PTHR43327">
    <property type="entry name" value="STOMATIN-LIKE PROTEIN 2, MITOCHONDRIAL"/>
    <property type="match status" value="1"/>
</dbReference>
<feature type="transmembrane region" description="Helical" evidence="3">
    <location>
        <begin position="238"/>
        <end position="263"/>
    </location>
</feature>
<keyword evidence="6" id="KW-1185">Reference proteome</keyword>
<dbReference type="CDD" id="cd03404">
    <property type="entry name" value="SPFH_HflK"/>
    <property type="match status" value="1"/>
</dbReference>
<dbReference type="AlphaFoldDB" id="A0A3Q9JMS4"/>
<dbReference type="EMBL" id="CP029822">
    <property type="protein sequence ID" value="AZS51087.1"/>
    <property type="molecule type" value="Genomic_DNA"/>
</dbReference>
<proteinExistence type="inferred from homology"/>
<sequence length="674" mass="74034">MRFDLKNNSEPLDALPRFQLAKNRVNKLSFASSTCMQLAIGLFLLAIVIKGFTVNSLWPTLFCNNAAVLLLLAAVARSALRIDVWRSNAFDGACVSNTEADEKELITTPVNNDEKTAKSDNKEVAKPSYLVVYGKRLIKQIGVAPLLFIAISAITLVVVYIGWNMSLSGINTSKTSYAIAGLLVLSAFSLLVIERHLSNTSKNQWPEAVGIALIIRVVIAVQALSLFALLFVDVGRVWPLRLLVLTGLLPILVAIEFIVRAFLSIFSPQRDTLEPQLIGDSLVAAMLRWPPQPLTLLQDELQHHFNIDLRQVWAFGFMRRAFLPILSLILVLGWLLTSISEVPINGRGIYERFGRPVAVLKSGLHVGLPWPFGKVISVENGVIHEMATSSDQNAQGQVATLEEKNVVVEVPTVEGTAPESANRLWDASHRSEKSQIIASASNDKQSFQILNMDVRFIYRIGPTDQDALDATYNNLDIPVLIKSIANRVLVHEFSSRTLDEVLSGRIQQLTKDVQQGIQQDLDQMKSGVELLAVVVEAVHPPAGAANAYHGVQAAQIMSQVLIAQERGNAADTMGEAHITAANLVDKSQAEAKEAIALAQSDVLRFDAEKTAWQKANQAFLLEQYFNQLSISFAKAPLLIIDHRLTTSDMPTIDLRKFSVPLDTTIKSTTQATGD</sequence>
<dbReference type="Proteomes" id="UP000273143">
    <property type="component" value="Chromosome"/>
</dbReference>
<name>A0A3Q9JMS4_9GAMM</name>
<feature type="transmembrane region" description="Helical" evidence="3">
    <location>
        <begin position="143"/>
        <end position="163"/>
    </location>
</feature>
<evidence type="ECO:0000256" key="2">
    <source>
        <dbReference type="ARBA" id="ARBA00006971"/>
    </source>
</evidence>
<dbReference type="PANTHER" id="PTHR43327:SF10">
    <property type="entry name" value="STOMATIN-LIKE PROTEIN 2, MITOCHONDRIAL"/>
    <property type="match status" value="1"/>
</dbReference>
<reference evidence="6" key="1">
    <citation type="submission" date="2018-06" db="EMBL/GenBank/DDBJ databases">
        <title>Complete genome of Pseudomonas insecticola strain QZS01.</title>
        <authorList>
            <person name="Wang J."/>
            <person name="Su Q."/>
        </authorList>
    </citation>
    <scope>NUCLEOTIDE SEQUENCE [LARGE SCALE GENOMIC DNA]</scope>
    <source>
        <strain evidence="6">QZS01</strain>
    </source>
</reference>
<accession>A0A3Q9JMS4</accession>
<feature type="transmembrane region" description="Helical" evidence="3">
    <location>
        <begin position="28"/>
        <end position="51"/>
    </location>
</feature>
<keyword evidence="5" id="KW-0378">Hydrolase</keyword>
<comment type="subcellular location">
    <subcellularLocation>
        <location evidence="1">Membrane</location>
        <topology evidence="1">Single-pass membrane protein</topology>
    </subcellularLocation>
</comment>
<dbReference type="SUPFAM" id="SSF117892">
    <property type="entry name" value="Band 7/SPFH domain"/>
    <property type="match status" value="1"/>
</dbReference>
<dbReference type="RefSeq" id="WP_127163884.1">
    <property type="nucleotide sequence ID" value="NZ_CP029822.1"/>
</dbReference>
<comment type="similarity">
    <text evidence="2">Belongs to the band 7/mec-2 family. HflK subfamily.</text>
</comment>
<keyword evidence="5" id="KW-0645">Protease</keyword>
<dbReference type="KEGG" id="emo:DM558_10020"/>
<evidence type="ECO:0000313" key="5">
    <source>
        <dbReference type="EMBL" id="AZS51087.1"/>
    </source>
</evidence>
<dbReference type="GO" id="GO:0008233">
    <property type="term" value="F:peptidase activity"/>
    <property type="evidence" value="ECO:0007669"/>
    <property type="project" value="UniProtKB-KW"/>
</dbReference>
<evidence type="ECO:0000259" key="4">
    <source>
        <dbReference type="SMART" id="SM00244"/>
    </source>
</evidence>
<keyword evidence="3" id="KW-0472">Membrane</keyword>
<keyword evidence="3" id="KW-1133">Transmembrane helix</keyword>
<feature type="domain" description="Band 7" evidence="4">
    <location>
        <begin position="337"/>
        <end position="552"/>
    </location>
</feature>
<dbReference type="GO" id="GO:0016020">
    <property type="term" value="C:membrane"/>
    <property type="evidence" value="ECO:0007669"/>
    <property type="project" value="UniProtKB-SubCell"/>
</dbReference>
<dbReference type="InterPro" id="IPR036013">
    <property type="entry name" value="Band_7/SPFH_dom_sf"/>
</dbReference>
<feature type="transmembrane region" description="Helical" evidence="3">
    <location>
        <begin position="213"/>
        <end position="232"/>
    </location>
</feature>
<feature type="transmembrane region" description="Helical" evidence="3">
    <location>
        <begin position="321"/>
        <end position="339"/>
    </location>
</feature>
<gene>
    <name evidence="5" type="ORF">DM558_10020</name>
</gene>
<dbReference type="Gene3D" id="3.30.479.30">
    <property type="entry name" value="Band 7 domain"/>
    <property type="match status" value="1"/>
</dbReference>
<keyword evidence="3" id="KW-0812">Transmembrane</keyword>
<dbReference type="GO" id="GO:0006508">
    <property type="term" value="P:proteolysis"/>
    <property type="evidence" value="ECO:0007669"/>
    <property type="project" value="UniProtKB-KW"/>
</dbReference>
<feature type="transmembrane region" description="Helical" evidence="3">
    <location>
        <begin position="175"/>
        <end position="193"/>
    </location>
</feature>
<dbReference type="SMART" id="SM00244">
    <property type="entry name" value="PHB"/>
    <property type="match status" value="1"/>
</dbReference>